<evidence type="ECO:0000313" key="11">
    <source>
        <dbReference type="Proteomes" id="UP000037784"/>
    </source>
</evidence>
<dbReference type="NCBIfam" id="TIGR01136">
    <property type="entry name" value="cysKM"/>
    <property type="match status" value="1"/>
</dbReference>
<keyword evidence="6" id="KW-0198">Cysteine biosynthesis</keyword>
<dbReference type="Proteomes" id="UP000037784">
    <property type="component" value="Unassembled WGS sequence"/>
</dbReference>
<evidence type="ECO:0000256" key="4">
    <source>
        <dbReference type="ARBA" id="ARBA00022679"/>
    </source>
</evidence>
<dbReference type="CDD" id="cd01561">
    <property type="entry name" value="CBS_like"/>
    <property type="match status" value="1"/>
</dbReference>
<proteinExistence type="inferred from homology"/>
<comment type="similarity">
    <text evidence="2">Belongs to the cysteine synthase/cystathionine beta-synthase family.</text>
</comment>
<dbReference type="InParanoid" id="A0A0M8KAX6"/>
<evidence type="ECO:0000256" key="3">
    <source>
        <dbReference type="ARBA" id="ARBA00022605"/>
    </source>
</evidence>
<dbReference type="InterPro" id="IPR050214">
    <property type="entry name" value="Cys_Synth/Cystath_Beta-Synth"/>
</dbReference>
<feature type="binding site" evidence="7">
    <location>
        <position position="105"/>
    </location>
    <ligand>
        <name>pyridoxal 5'-phosphate</name>
        <dbReference type="ChEBI" id="CHEBI:597326"/>
    </ligand>
</feature>
<evidence type="ECO:0000256" key="1">
    <source>
        <dbReference type="ARBA" id="ARBA00001933"/>
    </source>
</evidence>
<dbReference type="FunFam" id="3.40.50.1100:FF:000003">
    <property type="entry name" value="Cystathionine beta-synthase"/>
    <property type="match status" value="1"/>
</dbReference>
<evidence type="ECO:0000313" key="10">
    <source>
        <dbReference type="EMBL" id="GAP64501.1"/>
    </source>
</evidence>
<protein>
    <submittedName>
        <fullName evidence="10">Cysteine synthase B</fullName>
        <ecNumber evidence="10">2.5.1.47</ecNumber>
    </submittedName>
</protein>
<sequence>MVARQPLPETILLEDSCTAFRDVARRGVHLQQPVSILDHVGETPLLRLHHLAADLPPSVEVYAKAEWFNPGGSVKDRAALHIIESAERSGDLTPDKILIDSTSGNTGIAYAWIGAVKGYRVTLVMPENVSEERKRILQAYGAELIFSDPLEGSDGAIRLVREIVAQNPERYYYADQYNNPANWRAHFCHTGPEIWAQTGGRITHFVAGVGTSGTLVGTARFLRRVNPNVRVIAVEPEDELAVIEGLKHLETAIVPGIYDPSVVDETRYVSPADAYETTMRLAREEGWFVGFSAGAAVYAALQVARQLEEGVVVTVLPDGGAKYLSLLRS</sequence>
<evidence type="ECO:0000256" key="2">
    <source>
        <dbReference type="ARBA" id="ARBA00007103"/>
    </source>
</evidence>
<dbReference type="InterPro" id="IPR005856">
    <property type="entry name" value="Cys_synth"/>
</dbReference>
<dbReference type="PANTHER" id="PTHR10314">
    <property type="entry name" value="CYSTATHIONINE BETA-SYNTHASE"/>
    <property type="match status" value="1"/>
</dbReference>
<gene>
    <name evidence="10" type="primary">cysM</name>
    <name evidence="10" type="ORF">ARMA_2924</name>
</gene>
<dbReference type="InterPro" id="IPR001926">
    <property type="entry name" value="TrpB-like_PALP"/>
</dbReference>
<feature type="domain" description="Tryptophan synthase beta chain-like PALP" evidence="9">
    <location>
        <begin position="36"/>
        <end position="318"/>
    </location>
</feature>
<feature type="binding site" evidence="7">
    <location>
        <begin position="210"/>
        <end position="214"/>
    </location>
    <ligand>
        <name>pyridoxal 5'-phosphate</name>
        <dbReference type="ChEBI" id="CHEBI:597326"/>
    </ligand>
</feature>
<dbReference type="EMBL" id="BBZA01000265">
    <property type="protein sequence ID" value="GAP64501.1"/>
    <property type="molecule type" value="Genomic_DNA"/>
</dbReference>
<reference evidence="10 11" key="1">
    <citation type="journal article" date="2015" name="Genome Announc.">
        <title>Draft Genome Sequence of a Heterotrophic Facultative Anaerobic Thermophilic Bacterium, Ardenticatena maritima Strain 110ST.</title>
        <authorList>
            <person name="Kawaichi S."/>
            <person name="Yoshida T."/>
            <person name="Sako Y."/>
            <person name="Nakamura R."/>
        </authorList>
    </citation>
    <scope>NUCLEOTIDE SEQUENCE [LARGE SCALE GENOMIC DNA]</scope>
    <source>
        <strain evidence="10 11">110S</strain>
    </source>
</reference>
<dbReference type="Pfam" id="PF00291">
    <property type="entry name" value="PALP"/>
    <property type="match status" value="1"/>
</dbReference>
<dbReference type="PROSITE" id="PS00901">
    <property type="entry name" value="CYS_SYNTHASE"/>
    <property type="match status" value="1"/>
</dbReference>
<evidence type="ECO:0000256" key="5">
    <source>
        <dbReference type="ARBA" id="ARBA00022898"/>
    </source>
</evidence>
<dbReference type="SUPFAM" id="SSF53686">
    <property type="entry name" value="Tryptophan synthase beta subunit-like PLP-dependent enzymes"/>
    <property type="match status" value="1"/>
</dbReference>
<comment type="cofactor">
    <cofactor evidence="1 7">
        <name>pyridoxal 5'-phosphate</name>
        <dbReference type="ChEBI" id="CHEBI:597326"/>
    </cofactor>
</comment>
<dbReference type="InterPro" id="IPR001216">
    <property type="entry name" value="P-phosphate_BS"/>
</dbReference>
<dbReference type="AlphaFoldDB" id="A0A0M8KAX6"/>
<reference evidence="11" key="2">
    <citation type="submission" date="2015-08" db="EMBL/GenBank/DDBJ databases">
        <title>Draft Genome Sequence of a Heterotrophic Facultative Anaerobic Bacterium Ardenticatena maritima Strain 110S.</title>
        <authorList>
            <person name="Kawaichi S."/>
            <person name="Yoshida T."/>
            <person name="Sako Y."/>
            <person name="Nakamura R."/>
        </authorList>
    </citation>
    <scope>NUCLEOTIDE SEQUENCE [LARGE SCALE GENOMIC DNA]</scope>
    <source>
        <strain evidence="11">110S</strain>
    </source>
</reference>
<organism evidence="10 11">
    <name type="scientific">Ardenticatena maritima</name>
    <dbReference type="NCBI Taxonomy" id="872965"/>
    <lineage>
        <taxon>Bacteria</taxon>
        <taxon>Bacillati</taxon>
        <taxon>Chloroflexota</taxon>
        <taxon>Ardenticatenia</taxon>
        <taxon>Ardenticatenales</taxon>
        <taxon>Ardenticatenaceae</taxon>
        <taxon>Ardenticatena</taxon>
    </lineage>
</organism>
<dbReference type="GO" id="GO:0004124">
    <property type="term" value="F:cysteine synthase activity"/>
    <property type="evidence" value="ECO:0007669"/>
    <property type="project" value="UniProtKB-EC"/>
</dbReference>
<feature type="modified residue" description="N6-(pyridoxal phosphate)lysine" evidence="8">
    <location>
        <position position="75"/>
    </location>
</feature>
<dbReference type="STRING" id="872965.SE16_05815"/>
<keyword evidence="11" id="KW-1185">Reference proteome</keyword>
<dbReference type="GO" id="GO:0006535">
    <property type="term" value="P:cysteine biosynthetic process from serine"/>
    <property type="evidence" value="ECO:0007669"/>
    <property type="project" value="InterPro"/>
</dbReference>
<dbReference type="EC" id="2.5.1.47" evidence="10"/>
<accession>A0A0M8KAX6</accession>
<comment type="caution">
    <text evidence="10">The sequence shown here is derived from an EMBL/GenBank/DDBJ whole genome shotgun (WGS) entry which is preliminary data.</text>
</comment>
<dbReference type="Gene3D" id="3.40.50.1100">
    <property type="match status" value="2"/>
</dbReference>
<dbReference type="InterPro" id="IPR036052">
    <property type="entry name" value="TrpB-like_PALP_sf"/>
</dbReference>
<name>A0A0M8KAX6_9CHLR</name>
<dbReference type="OrthoDB" id="9808024at2"/>
<feature type="binding site" evidence="7">
    <location>
        <position position="292"/>
    </location>
    <ligand>
        <name>pyridoxal 5'-phosphate</name>
        <dbReference type="ChEBI" id="CHEBI:597326"/>
    </ligand>
</feature>
<keyword evidence="4 10" id="KW-0808">Transferase</keyword>
<dbReference type="RefSeq" id="WP_082374461.1">
    <property type="nucleotide sequence ID" value="NZ_BBZA01000265.1"/>
</dbReference>
<keyword evidence="3" id="KW-0028">Amino-acid biosynthesis</keyword>
<keyword evidence="5 7" id="KW-0663">Pyridoxal phosphate</keyword>
<evidence type="ECO:0000256" key="7">
    <source>
        <dbReference type="PIRSR" id="PIRSR605856-50"/>
    </source>
</evidence>
<evidence type="ECO:0000259" key="9">
    <source>
        <dbReference type="Pfam" id="PF00291"/>
    </source>
</evidence>
<evidence type="ECO:0000256" key="8">
    <source>
        <dbReference type="PIRSR" id="PIRSR605856-51"/>
    </source>
</evidence>
<evidence type="ECO:0000256" key="6">
    <source>
        <dbReference type="ARBA" id="ARBA00023192"/>
    </source>
</evidence>